<sequence length="109" mass="13133">VFSSSPGPTYAILSKEGVTRVFGKKVDFVTQERFIEETKFFNRLRKINFFRYYYLRKSWLLWRRSIRSRRIEEVKKNISSHFLLVNIKARNALVKISQLCYEMSKRCLA</sequence>
<accession>A0A5N5SJR6</accession>
<evidence type="ECO:0000313" key="1">
    <source>
        <dbReference type="EMBL" id="KAB7494304.1"/>
    </source>
</evidence>
<organism evidence="1 2">
    <name type="scientific">Armadillidium nasatum</name>
    <dbReference type="NCBI Taxonomy" id="96803"/>
    <lineage>
        <taxon>Eukaryota</taxon>
        <taxon>Metazoa</taxon>
        <taxon>Ecdysozoa</taxon>
        <taxon>Arthropoda</taxon>
        <taxon>Crustacea</taxon>
        <taxon>Multicrustacea</taxon>
        <taxon>Malacostraca</taxon>
        <taxon>Eumalacostraca</taxon>
        <taxon>Peracarida</taxon>
        <taxon>Isopoda</taxon>
        <taxon>Oniscidea</taxon>
        <taxon>Crinocheta</taxon>
        <taxon>Armadillidiidae</taxon>
        <taxon>Armadillidium</taxon>
    </lineage>
</organism>
<dbReference type="AlphaFoldDB" id="A0A5N5SJR6"/>
<evidence type="ECO:0000313" key="2">
    <source>
        <dbReference type="Proteomes" id="UP000326759"/>
    </source>
</evidence>
<comment type="caution">
    <text evidence="1">The sequence shown here is derived from an EMBL/GenBank/DDBJ whole genome shotgun (WGS) entry which is preliminary data.</text>
</comment>
<gene>
    <name evidence="1" type="ORF">Anas_03907</name>
</gene>
<dbReference type="EMBL" id="SEYY01024218">
    <property type="protein sequence ID" value="KAB7494304.1"/>
    <property type="molecule type" value="Genomic_DNA"/>
</dbReference>
<dbReference type="Proteomes" id="UP000326759">
    <property type="component" value="Unassembled WGS sequence"/>
</dbReference>
<reference evidence="1 2" key="1">
    <citation type="journal article" date="2019" name="PLoS Biol.">
        <title>Sex chromosomes control vertical transmission of feminizing Wolbachia symbionts in an isopod.</title>
        <authorList>
            <person name="Becking T."/>
            <person name="Chebbi M.A."/>
            <person name="Giraud I."/>
            <person name="Moumen B."/>
            <person name="Laverre T."/>
            <person name="Caubet Y."/>
            <person name="Peccoud J."/>
            <person name="Gilbert C."/>
            <person name="Cordaux R."/>
        </authorList>
    </citation>
    <scope>NUCLEOTIDE SEQUENCE [LARGE SCALE GENOMIC DNA]</scope>
    <source>
        <strain evidence="1">ANa2</strain>
        <tissue evidence="1">Whole body excluding digestive tract and cuticle</tissue>
    </source>
</reference>
<proteinExistence type="predicted"/>
<feature type="non-terminal residue" evidence="1">
    <location>
        <position position="109"/>
    </location>
</feature>
<keyword evidence="2" id="KW-1185">Reference proteome</keyword>
<protein>
    <submittedName>
        <fullName evidence="1">Uncharacterized protein</fullName>
    </submittedName>
</protein>
<name>A0A5N5SJR6_9CRUS</name>
<feature type="non-terminal residue" evidence="1">
    <location>
        <position position="1"/>
    </location>
</feature>